<sequence length="641" mass="73673">MDNTKFYQTDCDALLSQIKHHEKDIQLKRRWLLGLPTSKHGRKKYETPKFLQNGSLPESFLREDDIFYETVKSYVLEAFGHAGRSYPVVQDDLGLSDMPCISRVILSCLDDLTNKGLYLLATVLTEGQVRFEKTRWKMKKVIRESLQMILGSQNHKHYQSEISSKILQRLSDPQSFRNNCVPFLTSRYPTHHAATRQVLDGLEDLPFQTLMAMHRKLRGWQQNTPQLQPRKSGWSREPLIKQVRKTGENMLAELRIGDKLQDPLAKAMAVADLSAKLTPGFHNSSTMEFREFSPKIKILQNEITKAIWLVSTKVGTPELRKLQLVLDPNSKISIRSLRTAIKKMLIEYLFECSDMDTIPKSLLEAVAIINKDSRSTPDDSFLKDEIEEEVECILSVSAHTKQVFWDLLPDHNFDLDFTDAYMEDLQDSDDDYDDDDDDSGLHEDRISQNSSHSSDSNDQVESIGDYVPCDTAMTVDDLHVEGLKPNLSSEVDSLNVHDTKKEVNDNFLPRSIDQLDPTDATHFFPFKLSFMEPKGFNGNKTSNSNQYLAIQDVCDETSMIAYNLIGHMLEKFAWTQGLDLDWTENFHLRHKFPDREDAQVARDEQTRHKENDGLVTIRLIKELMPSLPNSVIERLKKLMDL</sequence>
<dbReference type="PANTHER" id="PTHR36071:SF1">
    <property type="entry name" value="DNA DOUBLE-STRAND BREAK REPAIR PROTEIN"/>
    <property type="match status" value="1"/>
</dbReference>
<reference evidence="3 4" key="1">
    <citation type="submission" date="2025-05" db="UniProtKB">
        <authorList>
            <consortium name="RefSeq"/>
        </authorList>
    </citation>
    <scope>IDENTIFICATION</scope>
    <source>
        <tissue evidence="3 4">Seedling</tissue>
    </source>
</reference>
<evidence type="ECO:0000256" key="1">
    <source>
        <dbReference type="SAM" id="MobiDB-lite"/>
    </source>
</evidence>
<keyword evidence="2" id="KW-1185">Reference proteome</keyword>
<dbReference type="RefSeq" id="XP_048330120.2">
    <property type="nucleotide sequence ID" value="XM_048474163.2"/>
</dbReference>
<evidence type="ECO:0000313" key="4">
    <source>
        <dbReference type="RefSeq" id="XP_048330120.2"/>
    </source>
</evidence>
<protein>
    <submittedName>
        <fullName evidence="3 4">Uncharacterized protein LOC107406172</fullName>
    </submittedName>
</protein>
<feature type="compositionally biased region" description="Acidic residues" evidence="1">
    <location>
        <begin position="426"/>
        <end position="438"/>
    </location>
</feature>
<dbReference type="RefSeq" id="XP_048330119.2">
    <property type="nucleotide sequence ID" value="XM_048474162.2"/>
</dbReference>
<dbReference type="GeneID" id="107406172"/>
<dbReference type="Proteomes" id="UP001652623">
    <property type="component" value="Chromosome 2"/>
</dbReference>
<evidence type="ECO:0000313" key="2">
    <source>
        <dbReference type="Proteomes" id="UP001652623"/>
    </source>
</evidence>
<dbReference type="PANTHER" id="PTHR36071">
    <property type="entry name" value="DNA DOUBLE-STRAND BREAK REPAIR PROTEIN"/>
    <property type="match status" value="1"/>
</dbReference>
<name>A0ABM3IK46_ZIZJJ</name>
<organism evidence="2 4">
    <name type="scientific">Ziziphus jujuba</name>
    <name type="common">Chinese jujube</name>
    <name type="synonym">Ziziphus sativa</name>
    <dbReference type="NCBI Taxonomy" id="326968"/>
    <lineage>
        <taxon>Eukaryota</taxon>
        <taxon>Viridiplantae</taxon>
        <taxon>Streptophyta</taxon>
        <taxon>Embryophyta</taxon>
        <taxon>Tracheophyta</taxon>
        <taxon>Spermatophyta</taxon>
        <taxon>Magnoliopsida</taxon>
        <taxon>eudicotyledons</taxon>
        <taxon>Gunneridae</taxon>
        <taxon>Pentapetalae</taxon>
        <taxon>rosids</taxon>
        <taxon>fabids</taxon>
        <taxon>Rosales</taxon>
        <taxon>Rhamnaceae</taxon>
        <taxon>Paliureae</taxon>
        <taxon>Ziziphus</taxon>
    </lineage>
</organism>
<feature type="compositionally biased region" description="Low complexity" evidence="1">
    <location>
        <begin position="447"/>
        <end position="459"/>
    </location>
</feature>
<feature type="region of interest" description="Disordered" evidence="1">
    <location>
        <begin position="426"/>
        <end position="463"/>
    </location>
</feature>
<accession>A0ABM3IK46</accession>
<evidence type="ECO:0000313" key="3">
    <source>
        <dbReference type="RefSeq" id="XP_048330119.2"/>
    </source>
</evidence>
<gene>
    <name evidence="3 4" type="primary">LOC107406172</name>
</gene>
<proteinExistence type="predicted"/>